<dbReference type="OrthoDB" id="9805821at2"/>
<evidence type="ECO:0000256" key="1">
    <source>
        <dbReference type="ARBA" id="ARBA00005336"/>
    </source>
</evidence>
<dbReference type="InterPro" id="IPR002772">
    <property type="entry name" value="Glyco_hydro_3_C"/>
</dbReference>
<dbReference type="Gene3D" id="3.40.50.1700">
    <property type="entry name" value="Glycoside hydrolase family 3 C-terminal domain"/>
    <property type="match status" value="1"/>
</dbReference>
<dbReference type="Gene3D" id="3.20.20.300">
    <property type="entry name" value="Glycoside hydrolase, family 3, N-terminal domain"/>
    <property type="match status" value="1"/>
</dbReference>
<dbReference type="AlphaFoldDB" id="A0A3M9MW98"/>
<dbReference type="InterPro" id="IPR013783">
    <property type="entry name" value="Ig-like_fold"/>
</dbReference>
<evidence type="ECO:0000259" key="4">
    <source>
        <dbReference type="SMART" id="SM01217"/>
    </source>
</evidence>
<evidence type="ECO:0000313" key="6">
    <source>
        <dbReference type="Proteomes" id="UP000271010"/>
    </source>
</evidence>
<keyword evidence="6" id="KW-1185">Reference proteome</keyword>
<dbReference type="InterPro" id="IPR050288">
    <property type="entry name" value="Cellulose_deg_GH3"/>
</dbReference>
<dbReference type="InterPro" id="IPR036962">
    <property type="entry name" value="Glyco_hydro_3_N_sf"/>
</dbReference>
<dbReference type="FunFam" id="3.20.20.300:FF:000005">
    <property type="entry name" value="Periplasmic beta-glucosidase"/>
    <property type="match status" value="1"/>
</dbReference>
<dbReference type="PANTHER" id="PTHR42715">
    <property type="entry name" value="BETA-GLUCOSIDASE"/>
    <property type="match status" value="1"/>
</dbReference>
<dbReference type="NCBIfam" id="NF011678">
    <property type="entry name" value="PRK15098.1"/>
    <property type="match status" value="1"/>
</dbReference>
<protein>
    <submittedName>
        <fullName evidence="5">Beta-glucosidase BglX</fullName>
    </submittedName>
</protein>
<feature type="chain" id="PRO_5018106085" evidence="3">
    <location>
        <begin position="23"/>
        <end position="757"/>
    </location>
</feature>
<comment type="caution">
    <text evidence="5">The sequence shown here is derived from an EMBL/GenBank/DDBJ whole genome shotgun (WGS) entry which is preliminary data.</text>
</comment>
<reference evidence="5 6" key="1">
    <citation type="submission" date="2018-11" db="EMBL/GenBank/DDBJ databases">
        <title>Rufibacter latericius sp. nov., isolated from water in Baiyang Lake.</title>
        <authorList>
            <person name="Yang Y."/>
        </authorList>
    </citation>
    <scope>NUCLEOTIDE SEQUENCE [LARGE SCALE GENOMIC DNA]</scope>
    <source>
        <strain evidence="5 6">MCC P1</strain>
    </source>
</reference>
<evidence type="ECO:0000256" key="2">
    <source>
        <dbReference type="ARBA" id="ARBA00022801"/>
    </source>
</evidence>
<name>A0A3M9MW98_9BACT</name>
<dbReference type="EMBL" id="RJJE01000009">
    <property type="protein sequence ID" value="RNI29750.1"/>
    <property type="molecule type" value="Genomic_DNA"/>
</dbReference>
<dbReference type="Pfam" id="PF01915">
    <property type="entry name" value="Glyco_hydro_3_C"/>
    <property type="match status" value="1"/>
</dbReference>
<dbReference type="FunFam" id="2.60.40.10:FF:000495">
    <property type="entry name" value="Periplasmic beta-glucosidase"/>
    <property type="match status" value="1"/>
</dbReference>
<dbReference type="GO" id="GO:0005975">
    <property type="term" value="P:carbohydrate metabolic process"/>
    <property type="evidence" value="ECO:0007669"/>
    <property type="project" value="InterPro"/>
</dbReference>
<dbReference type="FunFam" id="3.40.50.1700:FF:000009">
    <property type="entry name" value="Periplasmic beta-glucosidase"/>
    <property type="match status" value="1"/>
</dbReference>
<dbReference type="PRINTS" id="PR00133">
    <property type="entry name" value="GLHYDRLASE3"/>
</dbReference>
<sequence>MKRFTVTLSVLAFTLFFFTSFTNPPSKPIQKVPIEKRIEDLLAKMTLEEKVGQLNFVVGDLFNTGPTVRTSQSDKFNEGIKKGQITGIFNIHGAEYIGKLQRLAVKESRLGIPLLIGADIIHGFKTVFPIPLGESASWDLAAIENGSRVAAIESTAGGINLTFAPMVDISRDSRWGRTAEGAGEDTYLGSLIAAARVKGFQGKDLADPRTMAACVKHFVAYGAAEAGRDYNTTDMSEYLLRDVYLPPFKAALDAGSATLMSAFNELNGVPATGNMFTMQQILRKEWGFTGAVISDWQNITEMVNHGYSKDHAQAAEQALRAGTDVDMMGEAYLKFVPELVRSGKLDQKILDESVRRVLWLKFKLGLFDNPYLYSDTKREKKEIRSKENLAAAFDMARKSIVLLKNQGNVLPLTSGTKKIAVIGPLGNSKADMNGTWSFFGEEQHPVSFLEGIQKYAKGAQVTYAQGCELYSNSTALFAEAVAAARNADVVIMAIGESAVMNGEGASRADIGLPGVQLDLVKEIHKTGKPIVALVSSGRALELTWLDQNIPTILATWSLGSEAGNAVASVLFGEYNPAGKLPLSFPRHVGQLPLYYNIKNTGRMYEGDHSEPGSERVYKSRYRDVPNTALYPFGYGLSYTTFAYGKPTLNKSNITGNENLTVTVEVTNTGKVAGEEVVQLYIQDLVGSTARPMKQLKKFQKLSFAPGEKKTVTFTLNKEDLSFWRQDMTFGAEPGDFKVMVGGNSRDVQTLPFTLTSI</sequence>
<organism evidence="5 6">
    <name type="scientific">Rufibacter immobilis</name>
    <dbReference type="NCBI Taxonomy" id="1348778"/>
    <lineage>
        <taxon>Bacteria</taxon>
        <taxon>Pseudomonadati</taxon>
        <taxon>Bacteroidota</taxon>
        <taxon>Cytophagia</taxon>
        <taxon>Cytophagales</taxon>
        <taxon>Hymenobacteraceae</taxon>
        <taxon>Rufibacter</taxon>
    </lineage>
</organism>
<dbReference type="InterPro" id="IPR001764">
    <property type="entry name" value="Glyco_hydro_3_N"/>
</dbReference>
<keyword evidence="3" id="KW-0732">Signal</keyword>
<dbReference type="InterPro" id="IPR017853">
    <property type="entry name" value="GH"/>
</dbReference>
<keyword evidence="2" id="KW-0378">Hydrolase</keyword>
<feature type="signal peptide" evidence="3">
    <location>
        <begin position="1"/>
        <end position="22"/>
    </location>
</feature>
<proteinExistence type="inferred from homology"/>
<dbReference type="SMART" id="SM01217">
    <property type="entry name" value="Fn3_like"/>
    <property type="match status" value="1"/>
</dbReference>
<dbReference type="InterPro" id="IPR026891">
    <property type="entry name" value="Fn3-like"/>
</dbReference>
<dbReference type="GO" id="GO:0008422">
    <property type="term" value="F:beta-glucosidase activity"/>
    <property type="evidence" value="ECO:0007669"/>
    <property type="project" value="UniProtKB-ARBA"/>
</dbReference>
<dbReference type="PANTHER" id="PTHR42715:SF10">
    <property type="entry name" value="BETA-GLUCOSIDASE"/>
    <property type="match status" value="1"/>
</dbReference>
<evidence type="ECO:0000256" key="3">
    <source>
        <dbReference type="SAM" id="SignalP"/>
    </source>
</evidence>
<dbReference type="Pfam" id="PF00933">
    <property type="entry name" value="Glyco_hydro_3"/>
    <property type="match status" value="1"/>
</dbReference>
<feature type="domain" description="Fibronectin type III-like" evidence="4">
    <location>
        <begin position="675"/>
        <end position="744"/>
    </location>
</feature>
<comment type="similarity">
    <text evidence="1">Belongs to the glycosyl hydrolase 3 family.</text>
</comment>
<dbReference type="InterPro" id="IPR036881">
    <property type="entry name" value="Glyco_hydro_3_C_sf"/>
</dbReference>
<evidence type="ECO:0000313" key="5">
    <source>
        <dbReference type="EMBL" id="RNI29750.1"/>
    </source>
</evidence>
<dbReference type="Pfam" id="PF14310">
    <property type="entry name" value="Fn3-like"/>
    <property type="match status" value="1"/>
</dbReference>
<dbReference type="Proteomes" id="UP000271010">
    <property type="component" value="Unassembled WGS sequence"/>
</dbReference>
<dbReference type="SUPFAM" id="SSF52279">
    <property type="entry name" value="Beta-D-glucan exohydrolase, C-terminal domain"/>
    <property type="match status" value="1"/>
</dbReference>
<dbReference type="SUPFAM" id="SSF51445">
    <property type="entry name" value="(Trans)glycosidases"/>
    <property type="match status" value="1"/>
</dbReference>
<accession>A0A3M9MW98</accession>
<gene>
    <name evidence="5" type="primary">bglX</name>
    <name evidence="5" type="ORF">EFA69_09390</name>
</gene>
<dbReference type="Gene3D" id="2.60.40.10">
    <property type="entry name" value="Immunoglobulins"/>
    <property type="match status" value="1"/>
</dbReference>
<dbReference type="RefSeq" id="WP_123132833.1">
    <property type="nucleotide sequence ID" value="NZ_RJJE01000009.1"/>
</dbReference>